<dbReference type="InterPro" id="IPR018376">
    <property type="entry name" value="Enoyl-CoA_hyd/isom_CS"/>
</dbReference>
<evidence type="ECO:0000256" key="4">
    <source>
        <dbReference type="ARBA" id="ARBA00023098"/>
    </source>
</evidence>
<protein>
    <recommendedName>
        <fullName evidence="6">Probable enoyl-CoA hydratase, mitochondrial</fullName>
        <ecNumber evidence="2">4.2.1.17</ecNumber>
    </recommendedName>
</protein>
<dbReference type="CDD" id="cd06558">
    <property type="entry name" value="crotonase-like"/>
    <property type="match status" value="1"/>
</dbReference>
<gene>
    <name evidence="8" type="ORF">H696_00455</name>
</gene>
<dbReference type="FunFam" id="1.10.12.10:FF:000001">
    <property type="entry name" value="Probable enoyl-CoA hydratase, mitochondrial"/>
    <property type="match status" value="1"/>
</dbReference>
<dbReference type="Proteomes" id="UP000030693">
    <property type="component" value="Unassembled WGS sequence"/>
</dbReference>
<evidence type="ECO:0000256" key="5">
    <source>
        <dbReference type="ARBA" id="ARBA00023239"/>
    </source>
</evidence>
<keyword evidence="5" id="KW-0456">Lyase</keyword>
<evidence type="ECO:0000313" key="9">
    <source>
        <dbReference type="Proteomes" id="UP000030693"/>
    </source>
</evidence>
<comment type="similarity">
    <text evidence="1 7">Belongs to the enoyl-CoA hydratase/isomerase family.</text>
</comment>
<dbReference type="GO" id="GO:0004300">
    <property type="term" value="F:enoyl-CoA hydratase activity"/>
    <property type="evidence" value="ECO:0007669"/>
    <property type="project" value="UniProtKB-EC"/>
</dbReference>
<dbReference type="GO" id="GO:0005739">
    <property type="term" value="C:mitochondrion"/>
    <property type="evidence" value="ECO:0007669"/>
    <property type="project" value="TreeGrafter"/>
</dbReference>
<dbReference type="eggNOG" id="KOG1680">
    <property type="taxonomic scope" value="Eukaryota"/>
</dbReference>
<keyword evidence="3" id="KW-0276">Fatty acid metabolism</keyword>
<dbReference type="PANTHER" id="PTHR11941">
    <property type="entry name" value="ENOYL-COA HYDRATASE-RELATED"/>
    <property type="match status" value="1"/>
</dbReference>
<name>A0A058ZET3_FONAL</name>
<dbReference type="Pfam" id="PF00378">
    <property type="entry name" value="ECH_1"/>
    <property type="match status" value="1"/>
</dbReference>
<dbReference type="InterPro" id="IPR014748">
    <property type="entry name" value="Enoyl-CoA_hydra_C"/>
</dbReference>
<accession>A0A058ZET3</accession>
<keyword evidence="4" id="KW-0443">Lipid metabolism</keyword>
<dbReference type="STRING" id="691883.A0A058ZET3"/>
<dbReference type="Gene3D" id="3.90.226.10">
    <property type="entry name" value="2-enoyl-CoA Hydratase, Chain A, domain 1"/>
    <property type="match status" value="1"/>
</dbReference>
<dbReference type="PROSITE" id="PS00166">
    <property type="entry name" value="ENOYL_COA_HYDRATASE"/>
    <property type="match status" value="1"/>
</dbReference>
<dbReference type="InterPro" id="IPR001753">
    <property type="entry name" value="Enoyl-CoA_hydra/iso"/>
</dbReference>
<dbReference type="InterPro" id="IPR029045">
    <property type="entry name" value="ClpP/crotonase-like_dom_sf"/>
</dbReference>
<keyword evidence="9" id="KW-1185">Reference proteome</keyword>
<evidence type="ECO:0000256" key="6">
    <source>
        <dbReference type="ARBA" id="ARBA00073937"/>
    </source>
</evidence>
<dbReference type="OrthoDB" id="2018133at2759"/>
<dbReference type="Gene3D" id="1.10.12.10">
    <property type="entry name" value="Lyase 2-enoyl-coa Hydratase, Chain A, domain 2"/>
    <property type="match status" value="1"/>
</dbReference>
<dbReference type="PANTHER" id="PTHR11941:SF54">
    <property type="entry name" value="ENOYL-COA HYDRATASE, MITOCHONDRIAL"/>
    <property type="match status" value="1"/>
</dbReference>
<dbReference type="SUPFAM" id="SSF52096">
    <property type="entry name" value="ClpP/crotonase"/>
    <property type="match status" value="1"/>
</dbReference>
<reference evidence="8" key="1">
    <citation type="submission" date="2013-04" db="EMBL/GenBank/DDBJ databases">
        <title>The Genome Sequence of Fonticula alba ATCC 38817.</title>
        <authorList>
            <consortium name="The Broad Institute Genomics Platform"/>
            <person name="Russ C."/>
            <person name="Cuomo C."/>
            <person name="Burger G."/>
            <person name="Gray M.W."/>
            <person name="Holland P.W.H."/>
            <person name="King N."/>
            <person name="Lang F.B.F."/>
            <person name="Roger A.J."/>
            <person name="Ruiz-Trillo I."/>
            <person name="Brown M."/>
            <person name="Walker B."/>
            <person name="Young S."/>
            <person name="Zeng Q."/>
            <person name="Gargeya S."/>
            <person name="Fitzgerald M."/>
            <person name="Haas B."/>
            <person name="Abouelleil A."/>
            <person name="Allen A.W."/>
            <person name="Alvarado L."/>
            <person name="Arachchi H.M."/>
            <person name="Berlin A.M."/>
            <person name="Chapman S.B."/>
            <person name="Gainer-Dewar J."/>
            <person name="Goldberg J."/>
            <person name="Griggs A."/>
            <person name="Gujja S."/>
            <person name="Hansen M."/>
            <person name="Howarth C."/>
            <person name="Imamovic A."/>
            <person name="Ireland A."/>
            <person name="Larimer J."/>
            <person name="McCowan C."/>
            <person name="Murphy C."/>
            <person name="Pearson M."/>
            <person name="Poon T.W."/>
            <person name="Priest M."/>
            <person name="Roberts A."/>
            <person name="Saif S."/>
            <person name="Shea T."/>
            <person name="Sisk P."/>
            <person name="Sykes S."/>
            <person name="Wortman J."/>
            <person name="Nusbaum C."/>
            <person name="Birren B."/>
        </authorList>
    </citation>
    <scope>NUCLEOTIDE SEQUENCE [LARGE SCALE GENOMIC DNA]</scope>
    <source>
        <strain evidence="8">ATCC 38817</strain>
    </source>
</reference>
<evidence type="ECO:0000313" key="8">
    <source>
        <dbReference type="EMBL" id="KCV72884.1"/>
    </source>
</evidence>
<dbReference type="FunFam" id="3.90.226.10:FF:000019">
    <property type="entry name" value="Enoyl-CoA hydratase, mitochondrial"/>
    <property type="match status" value="1"/>
</dbReference>
<dbReference type="GeneID" id="20525180"/>
<dbReference type="EMBL" id="KB932201">
    <property type="protein sequence ID" value="KCV72884.1"/>
    <property type="molecule type" value="Genomic_DNA"/>
</dbReference>
<evidence type="ECO:0000256" key="7">
    <source>
        <dbReference type="RuleBase" id="RU003707"/>
    </source>
</evidence>
<dbReference type="RefSeq" id="XP_009492585.1">
    <property type="nucleotide sequence ID" value="XM_009494310.1"/>
</dbReference>
<sequence length="297" mass="31938">MFSLATRTAASSAARAGVFRAAVPRASYSVMSNNDDEYCNFAELMVSVDRDEGTATVTFARPKSLNALCESMMTELNRAFKMLDADDSVRAIVLTGDNVSFAAGADIKEMAKQTYPEALRVNFLAHWTDAFKISKPVIAAVRGHALGGGCEVAMMCDIIYASTDARFAQPEVRLGTIPGAGGTQRLVRAVGKSRAMELCLTGDVLTANEACSLGLVSKVFQPDEVLGAAQKLARKIASQSAPVVKLIKEAVNASQEMSLEAGLAYERRLFHSTFSLDDQKEGMAAFIEKRPAKFTNQ</sequence>
<dbReference type="AlphaFoldDB" id="A0A058ZET3"/>
<evidence type="ECO:0000256" key="2">
    <source>
        <dbReference type="ARBA" id="ARBA00012076"/>
    </source>
</evidence>
<dbReference type="GO" id="GO:0006635">
    <property type="term" value="P:fatty acid beta-oxidation"/>
    <property type="evidence" value="ECO:0007669"/>
    <property type="project" value="TreeGrafter"/>
</dbReference>
<dbReference type="OMA" id="FCDARED"/>
<proteinExistence type="inferred from homology"/>
<organism evidence="8">
    <name type="scientific">Fonticula alba</name>
    <name type="common">Slime mold</name>
    <dbReference type="NCBI Taxonomy" id="691883"/>
    <lineage>
        <taxon>Eukaryota</taxon>
        <taxon>Rotosphaerida</taxon>
        <taxon>Fonticulaceae</taxon>
        <taxon>Fonticula</taxon>
    </lineage>
</organism>
<evidence type="ECO:0000256" key="3">
    <source>
        <dbReference type="ARBA" id="ARBA00022832"/>
    </source>
</evidence>
<evidence type="ECO:0000256" key="1">
    <source>
        <dbReference type="ARBA" id="ARBA00005254"/>
    </source>
</evidence>
<dbReference type="EC" id="4.2.1.17" evidence="2"/>